<dbReference type="RefSeq" id="WP_008869279.1">
    <property type="nucleotide sequence ID" value="NZ_ACJN02000001.1"/>
</dbReference>
<name>D6SJV4_9BACT</name>
<reference evidence="1" key="1">
    <citation type="submission" date="2010-05" db="EMBL/GenBank/DDBJ databases">
        <title>The draft genome of Desulfonatronospira thiodismutans ASO3-1.</title>
        <authorList>
            <consortium name="US DOE Joint Genome Institute (JGI-PGF)"/>
            <person name="Lucas S."/>
            <person name="Copeland A."/>
            <person name="Lapidus A."/>
            <person name="Cheng J.-F."/>
            <person name="Bruce D."/>
            <person name="Goodwin L."/>
            <person name="Pitluck S."/>
            <person name="Chertkov O."/>
            <person name="Brettin T."/>
            <person name="Detter J.C."/>
            <person name="Han C."/>
            <person name="Land M.L."/>
            <person name="Hauser L."/>
            <person name="Kyrpides N."/>
            <person name="Mikhailova N."/>
            <person name="Muyzer G."/>
            <person name="Woyke T."/>
        </authorList>
    </citation>
    <scope>NUCLEOTIDE SEQUENCE [LARGE SCALE GENOMIC DNA]</scope>
    <source>
        <strain evidence="1">ASO3-1</strain>
    </source>
</reference>
<evidence type="ECO:0000313" key="1">
    <source>
        <dbReference type="EMBL" id="EFI36157.1"/>
    </source>
</evidence>
<dbReference type="Proteomes" id="UP000005496">
    <property type="component" value="Unassembled WGS sequence"/>
</dbReference>
<gene>
    <name evidence="1" type="ORF">Dthio_PD3613</name>
</gene>
<dbReference type="AlphaFoldDB" id="D6SJV4"/>
<dbReference type="OrthoDB" id="9987042at2"/>
<evidence type="ECO:0000313" key="2">
    <source>
        <dbReference type="Proteomes" id="UP000005496"/>
    </source>
</evidence>
<dbReference type="EMBL" id="ACJN02000001">
    <property type="protein sequence ID" value="EFI36157.1"/>
    <property type="molecule type" value="Genomic_DNA"/>
</dbReference>
<comment type="caution">
    <text evidence="1">The sequence shown here is derived from an EMBL/GenBank/DDBJ whole genome shotgun (WGS) entry which is preliminary data.</text>
</comment>
<keyword evidence="2" id="KW-1185">Reference proteome</keyword>
<accession>D6SJV4</accession>
<proteinExistence type="predicted"/>
<organism evidence="1 2">
    <name type="scientific">Desulfonatronospira thiodismutans ASO3-1</name>
    <dbReference type="NCBI Taxonomy" id="555779"/>
    <lineage>
        <taxon>Bacteria</taxon>
        <taxon>Pseudomonadati</taxon>
        <taxon>Thermodesulfobacteriota</taxon>
        <taxon>Desulfovibrionia</taxon>
        <taxon>Desulfovibrionales</taxon>
        <taxon>Desulfonatronovibrionaceae</taxon>
        <taxon>Desulfonatronospira</taxon>
    </lineage>
</organism>
<sequence length="98" mass="11123">MEIILLIALAGVIFWFFIMKTGNIDFWKLAQKHPEEAYSFFVNNNNFIVFDHKPAGGFRSSLPPGDWDGPFKLRVPSKDATVTVYGRSPEYEEVLAPA</sequence>
<protein>
    <submittedName>
        <fullName evidence="1">Uncharacterized protein</fullName>
    </submittedName>
</protein>